<dbReference type="NCBIfam" id="TIGR02199">
    <property type="entry name" value="rfaE_dom_II"/>
    <property type="match status" value="1"/>
</dbReference>
<keyword evidence="8" id="KW-0547">Nucleotide-binding</keyword>
<evidence type="ECO:0000256" key="4">
    <source>
        <dbReference type="ARBA" id="ARBA00022490"/>
    </source>
</evidence>
<dbReference type="InterPro" id="IPR001347">
    <property type="entry name" value="SIS_dom"/>
</dbReference>
<feature type="binding site" evidence="14">
    <location>
        <begin position="50"/>
        <end position="52"/>
    </location>
    <ligand>
        <name>substrate</name>
    </ligand>
</feature>
<dbReference type="CDD" id="cd05006">
    <property type="entry name" value="SIS_GmhA"/>
    <property type="match status" value="1"/>
</dbReference>
<dbReference type="GO" id="GO:0016773">
    <property type="term" value="F:phosphotransferase activity, alcohol group as acceptor"/>
    <property type="evidence" value="ECO:0007669"/>
    <property type="project" value="InterPro"/>
</dbReference>
<evidence type="ECO:0000256" key="7">
    <source>
        <dbReference type="ARBA" id="ARBA00022723"/>
    </source>
</evidence>
<dbReference type="InterPro" id="IPR004515">
    <property type="entry name" value="Phosphoheptose_Isoase"/>
</dbReference>
<feature type="binding site" evidence="14">
    <location>
        <position position="123"/>
    </location>
    <ligand>
        <name>substrate</name>
    </ligand>
</feature>
<sequence>MPPCRFLEDAAALRRVLGNDLDELARAFEQALARLTAALRAGRKVLALGNGGSAADAEHLVGELVGRFGYDRASLPAIALTTPTATFTAIANDYGFEQVFSRQVRGLGQAGDVVVAISTSGKSPNVLRALEAARELGLGTIALTGAADSPAGALAEVTLRAPSRETPRIQEMHALLIHSLCRGIEEELFPRPPARPDQTDEPASSPAMVKARPGLPAGKLISSSELATFALALTPYRSVFTNGCFDVLHPGHVALLRAARNLGDLLVVGLNSDASVRRLKGPTRPYHTFADRAAVLAALEAVDFVIGFDEDTPLELIRRLTPKVLVKGGDYTRATIVGADWVESHGGTVQVFPLVGHHSTTAILQKSS</sequence>
<evidence type="ECO:0000256" key="3">
    <source>
        <dbReference type="ARBA" id="ARBA00009894"/>
    </source>
</evidence>
<dbReference type="EMBL" id="QOQW01000002">
    <property type="protein sequence ID" value="RCK81231.1"/>
    <property type="molecule type" value="Genomic_DNA"/>
</dbReference>
<evidence type="ECO:0000259" key="15">
    <source>
        <dbReference type="PROSITE" id="PS51464"/>
    </source>
</evidence>
<dbReference type="GO" id="GO:0033786">
    <property type="term" value="F:heptose-1-phosphate adenylyltransferase activity"/>
    <property type="evidence" value="ECO:0007669"/>
    <property type="project" value="RHEA"/>
</dbReference>
<protein>
    <recommendedName>
        <fullName evidence="14">Phosphoheptose isomerase</fullName>
        <ecNumber evidence="14">5.3.1.28</ecNumber>
    </recommendedName>
    <alternativeName>
        <fullName evidence="14">Sedoheptulose 7-phosphate isomerase</fullName>
    </alternativeName>
</protein>
<dbReference type="GO" id="GO:0008270">
    <property type="term" value="F:zinc ion binding"/>
    <property type="evidence" value="ECO:0007669"/>
    <property type="project" value="UniProtKB-UniRule"/>
</dbReference>
<evidence type="ECO:0000256" key="1">
    <source>
        <dbReference type="ARBA" id="ARBA00000348"/>
    </source>
</evidence>
<comment type="miscellaneous">
    <text evidence="14">The reaction produces a racemic mixture of D-glycero-alpha-D-manno-heptose 7-phosphate and D-glycero-beta-D-manno-heptose 7-phosphate.</text>
</comment>
<dbReference type="GO" id="GO:0005737">
    <property type="term" value="C:cytoplasm"/>
    <property type="evidence" value="ECO:0007669"/>
    <property type="project" value="UniProtKB-SubCell"/>
</dbReference>
<gene>
    <name evidence="14" type="primary">gmhA</name>
    <name evidence="16" type="ORF">OZSIB_2100</name>
</gene>
<dbReference type="GO" id="GO:2001061">
    <property type="term" value="P:D-glycero-D-manno-heptose 7-phosphate biosynthetic process"/>
    <property type="evidence" value="ECO:0007669"/>
    <property type="project" value="UniProtKB-UniPathway"/>
</dbReference>
<evidence type="ECO:0000256" key="11">
    <source>
        <dbReference type="ARBA" id="ARBA00023235"/>
    </source>
</evidence>
<feature type="binding site" evidence="14">
    <location>
        <position position="178"/>
    </location>
    <ligand>
        <name>Zn(2+)</name>
        <dbReference type="ChEBI" id="CHEBI:29105"/>
    </ligand>
</feature>
<dbReference type="InterPro" id="IPR035461">
    <property type="entry name" value="GmhA/DiaA"/>
</dbReference>
<dbReference type="NCBIfam" id="TIGR00125">
    <property type="entry name" value="cyt_tran_rel"/>
    <property type="match status" value="1"/>
</dbReference>
<dbReference type="InterPro" id="IPR004821">
    <property type="entry name" value="Cyt_trans-like"/>
</dbReference>
<evidence type="ECO:0000256" key="13">
    <source>
        <dbReference type="ARBA" id="ARBA00047428"/>
    </source>
</evidence>
<evidence type="ECO:0000256" key="9">
    <source>
        <dbReference type="ARBA" id="ARBA00022833"/>
    </source>
</evidence>
<comment type="subcellular location">
    <subcellularLocation>
        <location evidence="2 14">Cytoplasm</location>
    </subcellularLocation>
</comment>
<feature type="binding site" evidence="14">
    <location>
        <position position="170"/>
    </location>
    <ligand>
        <name>substrate</name>
    </ligand>
</feature>
<reference evidence="16 17" key="1">
    <citation type="submission" date="2018-05" db="EMBL/GenBank/DDBJ databases">
        <title>A metagenomic window into the 2 km-deep terrestrial subsurface aquifer revealed taxonomically and functionally diverse microbial community comprising novel uncultured bacterial lineages.</title>
        <authorList>
            <person name="Kadnikov V.V."/>
            <person name="Mardanov A.V."/>
            <person name="Beletsky A.V."/>
            <person name="Banks D."/>
            <person name="Pimenov N.V."/>
            <person name="Frank Y.A."/>
            <person name="Karnachuk O.V."/>
            <person name="Ravin N.V."/>
        </authorList>
    </citation>
    <scope>NUCLEOTIDE SEQUENCE [LARGE SCALE GENOMIC DNA]</scope>
    <source>
        <strain evidence="16">BY5</strain>
    </source>
</reference>
<evidence type="ECO:0000313" key="16">
    <source>
        <dbReference type="EMBL" id="RCK81231.1"/>
    </source>
</evidence>
<dbReference type="PANTHER" id="PTHR30390:SF6">
    <property type="entry name" value="DNAA INITIATOR-ASSOCIATING PROTEIN DIAA"/>
    <property type="match status" value="1"/>
</dbReference>
<comment type="cofactor">
    <cofactor evidence="14">
        <name>Zn(2+)</name>
        <dbReference type="ChEBI" id="CHEBI:29105"/>
    </cofactor>
    <text evidence="14">Binds 1 zinc ion per subunit.</text>
</comment>
<dbReference type="InterPro" id="IPR014729">
    <property type="entry name" value="Rossmann-like_a/b/a_fold"/>
</dbReference>
<comment type="catalytic activity">
    <reaction evidence="1 14">
        <text>2 D-sedoheptulose 7-phosphate = D-glycero-alpha-D-manno-heptose 7-phosphate + D-glycero-beta-D-manno-heptose 7-phosphate</text>
        <dbReference type="Rhea" id="RHEA:27489"/>
        <dbReference type="ChEBI" id="CHEBI:57483"/>
        <dbReference type="ChEBI" id="CHEBI:60203"/>
        <dbReference type="ChEBI" id="CHEBI:60204"/>
        <dbReference type="EC" id="5.3.1.28"/>
    </reaction>
</comment>
<comment type="caution">
    <text evidence="16">The sequence shown here is derived from an EMBL/GenBank/DDBJ whole genome shotgun (WGS) entry which is preliminary data.</text>
</comment>
<evidence type="ECO:0000256" key="6">
    <source>
        <dbReference type="ARBA" id="ARBA00022695"/>
    </source>
</evidence>
<feature type="binding site" evidence="14">
    <location>
        <position position="170"/>
    </location>
    <ligand>
        <name>Zn(2+)</name>
        <dbReference type="ChEBI" id="CHEBI:29105"/>
    </ligand>
</feature>
<feature type="binding site" evidence="14">
    <location>
        <position position="63"/>
    </location>
    <ligand>
        <name>substrate</name>
    </ligand>
</feature>
<evidence type="ECO:0000256" key="14">
    <source>
        <dbReference type="HAMAP-Rule" id="MF_00067"/>
    </source>
</evidence>
<dbReference type="AlphaFoldDB" id="A0A367ZV72"/>
<dbReference type="GO" id="GO:0005975">
    <property type="term" value="P:carbohydrate metabolic process"/>
    <property type="evidence" value="ECO:0007669"/>
    <property type="project" value="UniProtKB-UniRule"/>
</dbReference>
<dbReference type="EC" id="5.3.1.28" evidence="14"/>
<evidence type="ECO:0000256" key="12">
    <source>
        <dbReference type="ARBA" id="ARBA00023277"/>
    </source>
</evidence>
<dbReference type="Gene3D" id="3.40.50.620">
    <property type="entry name" value="HUPs"/>
    <property type="match status" value="1"/>
</dbReference>
<keyword evidence="4 14" id="KW-0963">Cytoplasm</keyword>
<dbReference type="PANTHER" id="PTHR30390">
    <property type="entry name" value="SEDOHEPTULOSE 7-PHOSPHATE ISOMERASE / DNAA INITIATOR-ASSOCIATING FACTOR FOR REPLICATION INITIATION"/>
    <property type="match status" value="1"/>
</dbReference>
<keyword evidence="9 14" id="KW-0862">Zinc</keyword>
<organism evidence="16 17">
    <name type="scientific">Candidatus Ozemobacter sibiricus</name>
    <dbReference type="NCBI Taxonomy" id="2268124"/>
    <lineage>
        <taxon>Bacteria</taxon>
        <taxon>Candidatus Ozemobacteria</taxon>
        <taxon>Candidatus Ozemobacterales</taxon>
        <taxon>Candidatus Ozemobacteraceae</taxon>
        <taxon>Candidatus Ozemobacter</taxon>
    </lineage>
</organism>
<feature type="binding site" evidence="14">
    <location>
        <position position="59"/>
    </location>
    <ligand>
        <name>Zn(2+)</name>
        <dbReference type="ChEBI" id="CHEBI:29105"/>
    </ligand>
</feature>
<feature type="binding site" evidence="14">
    <location>
        <begin position="118"/>
        <end position="120"/>
    </location>
    <ligand>
        <name>substrate</name>
    </ligand>
</feature>
<dbReference type="InterPro" id="IPR046348">
    <property type="entry name" value="SIS_dom_sf"/>
</dbReference>
<keyword evidence="7 14" id="KW-0479">Metal-binding</keyword>
<dbReference type="SUPFAM" id="SSF52374">
    <property type="entry name" value="Nucleotidylyl transferase"/>
    <property type="match status" value="1"/>
</dbReference>
<keyword evidence="11 14" id="KW-0413">Isomerase</keyword>
<dbReference type="Gene3D" id="3.40.50.10490">
    <property type="entry name" value="Glucose-6-phosphate isomerase like protein, domain 1"/>
    <property type="match status" value="1"/>
</dbReference>
<feature type="binding site" evidence="14">
    <location>
        <position position="63"/>
    </location>
    <ligand>
        <name>Zn(2+)</name>
        <dbReference type="ChEBI" id="CHEBI:29105"/>
    </ligand>
</feature>
<evidence type="ECO:0000256" key="10">
    <source>
        <dbReference type="ARBA" id="ARBA00022840"/>
    </source>
</evidence>
<evidence type="ECO:0000256" key="5">
    <source>
        <dbReference type="ARBA" id="ARBA00022679"/>
    </source>
</evidence>
<proteinExistence type="inferred from homology"/>
<dbReference type="HAMAP" id="MF_00067">
    <property type="entry name" value="GmhA"/>
    <property type="match status" value="1"/>
</dbReference>
<dbReference type="InterPro" id="IPR011914">
    <property type="entry name" value="RfaE_dom_II"/>
</dbReference>
<dbReference type="UniPathway" id="UPA00041">
    <property type="reaction ID" value="UER00436"/>
</dbReference>
<keyword evidence="6 16" id="KW-0548">Nucleotidyltransferase</keyword>
<evidence type="ECO:0000256" key="8">
    <source>
        <dbReference type="ARBA" id="ARBA00022741"/>
    </source>
</evidence>
<dbReference type="Pfam" id="PF01467">
    <property type="entry name" value="CTP_transf_like"/>
    <property type="match status" value="1"/>
</dbReference>
<name>A0A367ZV72_9BACT</name>
<comment type="pathway">
    <text evidence="14">Carbohydrate biosynthesis; D-glycero-D-manno-heptose 7-phosphate biosynthesis; D-glycero-alpha-D-manno-heptose 7-phosphate and D-glycero-beta-D-manno-heptose 7-phosphate from sedoheptulose 7-phosphate: step 1/1.</text>
</comment>
<dbReference type="InterPro" id="IPR050099">
    <property type="entry name" value="SIS_GmhA/DiaA_subfam"/>
</dbReference>
<evidence type="ECO:0000313" key="17">
    <source>
        <dbReference type="Proteomes" id="UP000252355"/>
    </source>
</evidence>
<dbReference type="GO" id="GO:0008968">
    <property type="term" value="F:D-sedoheptulose 7-phosphate isomerase activity"/>
    <property type="evidence" value="ECO:0007669"/>
    <property type="project" value="UniProtKB-UniRule"/>
</dbReference>
<keyword evidence="5 16" id="KW-0808">Transferase</keyword>
<dbReference type="SUPFAM" id="SSF53697">
    <property type="entry name" value="SIS domain"/>
    <property type="match status" value="1"/>
</dbReference>
<keyword evidence="10" id="KW-0067">ATP-binding</keyword>
<dbReference type="Proteomes" id="UP000252355">
    <property type="component" value="Unassembled WGS sequence"/>
</dbReference>
<dbReference type="PROSITE" id="PS51464">
    <property type="entry name" value="SIS"/>
    <property type="match status" value="1"/>
</dbReference>
<dbReference type="Pfam" id="PF13580">
    <property type="entry name" value="SIS_2"/>
    <property type="match status" value="1"/>
</dbReference>
<dbReference type="GO" id="GO:0005524">
    <property type="term" value="F:ATP binding"/>
    <property type="evidence" value="ECO:0007669"/>
    <property type="project" value="UniProtKB-KW"/>
</dbReference>
<comment type="catalytic activity">
    <reaction evidence="13">
        <text>D-glycero-beta-D-manno-heptose 1-phosphate + ATP + H(+) = ADP-D-glycero-beta-D-manno-heptose + diphosphate</text>
        <dbReference type="Rhea" id="RHEA:27465"/>
        <dbReference type="ChEBI" id="CHEBI:15378"/>
        <dbReference type="ChEBI" id="CHEBI:30616"/>
        <dbReference type="ChEBI" id="CHEBI:33019"/>
        <dbReference type="ChEBI" id="CHEBI:59967"/>
        <dbReference type="ChEBI" id="CHEBI:61593"/>
        <dbReference type="EC" id="2.7.7.70"/>
    </reaction>
</comment>
<evidence type="ECO:0000256" key="2">
    <source>
        <dbReference type="ARBA" id="ARBA00004496"/>
    </source>
</evidence>
<feature type="binding site" evidence="14">
    <location>
        <begin position="92"/>
        <end position="93"/>
    </location>
    <ligand>
        <name>substrate</name>
    </ligand>
</feature>
<feature type="domain" description="SIS" evidence="15">
    <location>
        <begin position="35"/>
        <end position="190"/>
    </location>
</feature>
<keyword evidence="12 14" id="KW-0119">Carbohydrate metabolism</keyword>
<accession>A0A367ZV72</accession>
<comment type="similarity">
    <text evidence="3 14">Belongs to the SIS family. GmhA subfamily.</text>
</comment>
<comment type="function">
    <text evidence="14">Catalyzes the isomerization of sedoheptulose 7-phosphate in D-glycero-D-manno-heptose 7-phosphate.</text>
</comment>